<organism evidence="2 3">
    <name type="scientific">Parascedosporium putredinis</name>
    <dbReference type="NCBI Taxonomy" id="1442378"/>
    <lineage>
        <taxon>Eukaryota</taxon>
        <taxon>Fungi</taxon>
        <taxon>Dikarya</taxon>
        <taxon>Ascomycota</taxon>
        <taxon>Pezizomycotina</taxon>
        <taxon>Sordariomycetes</taxon>
        <taxon>Hypocreomycetidae</taxon>
        <taxon>Microascales</taxon>
        <taxon>Microascaceae</taxon>
        <taxon>Parascedosporium</taxon>
    </lineage>
</organism>
<gene>
    <name evidence="2" type="ORF">PPNO1_LOCUS660</name>
</gene>
<protein>
    <submittedName>
        <fullName evidence="2">Uncharacterized protein</fullName>
    </submittedName>
</protein>
<name>A0A9P1M5B8_9PEZI</name>
<evidence type="ECO:0000313" key="2">
    <source>
        <dbReference type="EMBL" id="CAI4210861.1"/>
    </source>
</evidence>
<dbReference type="Proteomes" id="UP000838763">
    <property type="component" value="Unassembled WGS sequence"/>
</dbReference>
<dbReference type="AlphaFoldDB" id="A0A9P1M5B8"/>
<keyword evidence="3" id="KW-1185">Reference proteome</keyword>
<dbReference type="OrthoDB" id="8062037at2759"/>
<evidence type="ECO:0000313" key="3">
    <source>
        <dbReference type="Proteomes" id="UP000838763"/>
    </source>
</evidence>
<accession>A0A9P1M5B8</accession>
<proteinExistence type="predicted"/>
<reference evidence="2" key="1">
    <citation type="submission" date="2022-11" db="EMBL/GenBank/DDBJ databases">
        <authorList>
            <person name="Scott C."/>
            <person name="Bruce N."/>
        </authorList>
    </citation>
    <scope>NUCLEOTIDE SEQUENCE</scope>
</reference>
<evidence type="ECO:0000256" key="1">
    <source>
        <dbReference type="SAM" id="MobiDB-lite"/>
    </source>
</evidence>
<sequence length="106" mass="11922">MASDGSTGPGHLDATTDRTVVFCHSCHHEWYADEGGQESCPSCHNECVEIISRETDPRDMYREDRTTASPPELQPRRYSEDSDPEEADIEDHLHPRHHGPFAFGGN</sequence>
<feature type="compositionally biased region" description="Basic and acidic residues" evidence="1">
    <location>
        <begin position="54"/>
        <end position="66"/>
    </location>
</feature>
<dbReference type="EMBL" id="CALLCH030000001">
    <property type="protein sequence ID" value="CAI4210861.1"/>
    <property type="molecule type" value="Genomic_DNA"/>
</dbReference>
<feature type="region of interest" description="Disordered" evidence="1">
    <location>
        <begin position="54"/>
        <end position="106"/>
    </location>
</feature>
<comment type="caution">
    <text evidence="2">The sequence shown here is derived from an EMBL/GenBank/DDBJ whole genome shotgun (WGS) entry which is preliminary data.</text>
</comment>